<keyword evidence="6 12" id="KW-0863">Zinc-finger</keyword>
<dbReference type="SUPFAM" id="SSF90209">
    <property type="entry name" value="Ran binding protein zinc finger-like"/>
    <property type="match status" value="2"/>
</dbReference>
<dbReference type="InterPro" id="IPR000169">
    <property type="entry name" value="Pept_cys_AS"/>
</dbReference>
<dbReference type="SMART" id="SM00547">
    <property type="entry name" value="ZnF_RBZ"/>
    <property type="match status" value="5"/>
</dbReference>
<keyword evidence="5" id="KW-0677">Repeat</keyword>
<keyword evidence="4" id="KW-0479">Metal-binding</keyword>
<dbReference type="PANTHER" id="PTHR10183">
    <property type="entry name" value="CALPAIN"/>
    <property type="match status" value="1"/>
</dbReference>
<evidence type="ECO:0000256" key="10">
    <source>
        <dbReference type="PIRSR" id="PIRSR622684-1"/>
    </source>
</evidence>
<dbReference type="InterPro" id="IPR001876">
    <property type="entry name" value="Znf_RanBP2"/>
</dbReference>
<dbReference type="SUPFAM" id="SSF54001">
    <property type="entry name" value="Cysteine proteinases"/>
    <property type="match status" value="1"/>
</dbReference>
<comment type="caution">
    <text evidence="16">The sequence shown here is derived from an EMBL/GenBank/DDBJ whole genome shotgun (WGS) entry which is preliminary data.</text>
</comment>
<keyword evidence="3 11" id="KW-0645">Protease</keyword>
<evidence type="ECO:0000256" key="4">
    <source>
        <dbReference type="ARBA" id="ARBA00022723"/>
    </source>
</evidence>
<dbReference type="GO" id="GO:0005737">
    <property type="term" value="C:cytoplasm"/>
    <property type="evidence" value="ECO:0007669"/>
    <property type="project" value="TreeGrafter"/>
</dbReference>
<reference evidence="16" key="2">
    <citation type="journal article" date="2023" name="Science">
        <title>Genomic signatures of disease resistance in endangered staghorn corals.</title>
        <authorList>
            <person name="Vollmer S.V."/>
            <person name="Selwyn J.D."/>
            <person name="Despard B.A."/>
            <person name="Roesel C.L."/>
        </authorList>
    </citation>
    <scope>NUCLEOTIDE SEQUENCE</scope>
    <source>
        <strain evidence="16">K2</strain>
    </source>
</reference>
<feature type="active site" evidence="10 11">
    <location>
        <position position="535"/>
    </location>
</feature>
<evidence type="ECO:0000256" key="6">
    <source>
        <dbReference type="ARBA" id="ARBA00022771"/>
    </source>
</evidence>
<gene>
    <name evidence="16" type="ORF">P5673_027462</name>
</gene>
<keyword evidence="17" id="KW-1185">Reference proteome</keyword>
<dbReference type="Pfam" id="PF00641">
    <property type="entry name" value="Zn_ribbon_RanBP"/>
    <property type="match status" value="3"/>
</dbReference>
<evidence type="ECO:0000313" key="16">
    <source>
        <dbReference type="EMBL" id="KAK2551670.1"/>
    </source>
</evidence>
<dbReference type="GO" id="GO:0008270">
    <property type="term" value="F:zinc ion binding"/>
    <property type="evidence" value="ECO:0007669"/>
    <property type="project" value="UniProtKB-KW"/>
</dbReference>
<evidence type="ECO:0000256" key="7">
    <source>
        <dbReference type="ARBA" id="ARBA00022801"/>
    </source>
</evidence>
<evidence type="ECO:0000256" key="12">
    <source>
        <dbReference type="PROSITE-ProRule" id="PRU00322"/>
    </source>
</evidence>
<comment type="similarity">
    <text evidence="1">Belongs to the peptidase C2 family.</text>
</comment>
<dbReference type="GO" id="GO:0004198">
    <property type="term" value="F:calcium-dependent cysteine-type endopeptidase activity"/>
    <property type="evidence" value="ECO:0007669"/>
    <property type="project" value="InterPro"/>
</dbReference>
<dbReference type="Proteomes" id="UP001249851">
    <property type="component" value="Unassembled WGS sequence"/>
</dbReference>
<reference evidence="16" key="1">
    <citation type="journal article" date="2023" name="G3 (Bethesda)">
        <title>Whole genome assembly and annotation of the endangered Caribbean coral Acropora cervicornis.</title>
        <authorList>
            <person name="Selwyn J.D."/>
            <person name="Vollmer S.V."/>
        </authorList>
    </citation>
    <scope>NUCLEOTIDE SEQUENCE</scope>
    <source>
        <strain evidence="16">K2</strain>
    </source>
</reference>
<dbReference type="PROSITE" id="PS50199">
    <property type="entry name" value="ZF_RANBP2_2"/>
    <property type="match status" value="4"/>
</dbReference>
<feature type="domain" description="Calpain catalytic" evidence="15">
    <location>
        <begin position="308"/>
        <end position="600"/>
    </location>
</feature>
<evidence type="ECO:0000256" key="8">
    <source>
        <dbReference type="ARBA" id="ARBA00022807"/>
    </source>
</evidence>
<feature type="domain" description="RanBP2-type" evidence="14">
    <location>
        <begin position="10"/>
        <end position="39"/>
    </location>
</feature>
<keyword evidence="9" id="KW-0862">Zinc</keyword>
<evidence type="ECO:0000313" key="17">
    <source>
        <dbReference type="Proteomes" id="UP001249851"/>
    </source>
</evidence>
<feature type="region of interest" description="Disordered" evidence="13">
    <location>
        <begin position="259"/>
        <end position="289"/>
    </location>
</feature>
<evidence type="ECO:0000256" key="11">
    <source>
        <dbReference type="PROSITE-ProRule" id="PRU00239"/>
    </source>
</evidence>
<dbReference type="PANTHER" id="PTHR10183:SF382">
    <property type="entry name" value="CALPAIN-15"/>
    <property type="match status" value="1"/>
</dbReference>
<dbReference type="InterPro" id="IPR001300">
    <property type="entry name" value="Peptidase_C2_calpain_cat"/>
</dbReference>
<name>A0AAD9PYZ5_ACRCE</name>
<dbReference type="Gene3D" id="3.90.70.10">
    <property type="entry name" value="Cysteine proteinases"/>
    <property type="match status" value="1"/>
</dbReference>
<feature type="domain" description="RanBP2-type" evidence="14">
    <location>
        <begin position="228"/>
        <end position="257"/>
    </location>
</feature>
<evidence type="ECO:0000256" key="9">
    <source>
        <dbReference type="ARBA" id="ARBA00022833"/>
    </source>
</evidence>
<sequence>MATMGSKLSTEENWHCAKCTFINLGRNSVCQVCGNRKQVHESWICNICAYRNPESLVLCNHCGSERVIVSTSTSLNSDLNHVTKWTCDACTLTNLCKDSICSACGSSRSLAVTDPSGLELHPEIAEQNIDKVLKCPNCQSLLYDNVGRCCNVCHFPCPVQGFKPRPFPNSSIRSASEELSGGEWSCPSCTFENKSSSFKCKICGYDGIVTPKPRTSEETTYVAGLNSLDAQWSCPTCTLVNSCDSTVCSACGAKRNGISHEQNPGANSRRTFRRQQSIPVESRRKQDEKQAKEQWIDIIKYCRDSGHQFVDDSFRPDEKSLYLKPRFSEHPRVRKWLRPQEIKSVDGGIHHSSSNIPLAVFRSPRPDDIMQGVLGDCWFLSAMAVLGERPELLEKIVITKEVNFEGVYQVRLCKDGKWTVILIDDLLPCNYYGSPVYSQARRRQLWVPLIEKAMAKLHGCYEALTAGRCIEGLAALTGASCESFMLHEAQNPKSNSETIDKDMIWAQFLMGASCGGDTKPEEEPAYIAVGLQTHHAYSVLDVKDVHGIRLVRLRNPWGRFSWTGDWSDASPLWTRELRYELMALGSGEGVFWMSLEDFMK</sequence>
<dbReference type="SMART" id="SM00230">
    <property type="entry name" value="CysPc"/>
    <property type="match status" value="1"/>
</dbReference>
<dbReference type="PROSITE" id="PS50203">
    <property type="entry name" value="CALPAIN_CAT"/>
    <property type="match status" value="1"/>
</dbReference>
<keyword evidence="2" id="KW-0597">Phosphoprotein</keyword>
<proteinExistence type="inferred from homology"/>
<evidence type="ECO:0000256" key="1">
    <source>
        <dbReference type="ARBA" id="ARBA00007623"/>
    </source>
</evidence>
<evidence type="ECO:0000259" key="14">
    <source>
        <dbReference type="PROSITE" id="PS50199"/>
    </source>
</evidence>
<feature type="domain" description="RanBP2-type" evidence="14">
    <location>
        <begin position="81"/>
        <end position="110"/>
    </location>
</feature>
<dbReference type="PRINTS" id="PR00704">
    <property type="entry name" value="CALPAIN"/>
</dbReference>
<organism evidence="16 17">
    <name type="scientific">Acropora cervicornis</name>
    <name type="common">Staghorn coral</name>
    <dbReference type="NCBI Taxonomy" id="6130"/>
    <lineage>
        <taxon>Eukaryota</taxon>
        <taxon>Metazoa</taxon>
        <taxon>Cnidaria</taxon>
        <taxon>Anthozoa</taxon>
        <taxon>Hexacorallia</taxon>
        <taxon>Scleractinia</taxon>
        <taxon>Astrocoeniina</taxon>
        <taxon>Acroporidae</taxon>
        <taxon>Acropora</taxon>
    </lineage>
</organism>
<dbReference type="FunFam" id="3.90.70.10:FF:000010">
    <property type="entry name" value="Calpain 15"/>
    <property type="match status" value="1"/>
</dbReference>
<feature type="active site" evidence="10 11">
    <location>
        <position position="377"/>
    </location>
</feature>
<feature type="compositionally biased region" description="Polar residues" evidence="13">
    <location>
        <begin position="259"/>
        <end position="279"/>
    </location>
</feature>
<evidence type="ECO:0000256" key="2">
    <source>
        <dbReference type="ARBA" id="ARBA00022553"/>
    </source>
</evidence>
<evidence type="ECO:0000259" key="15">
    <source>
        <dbReference type="PROSITE" id="PS50203"/>
    </source>
</evidence>
<dbReference type="PROSITE" id="PS01358">
    <property type="entry name" value="ZF_RANBP2_1"/>
    <property type="match status" value="5"/>
</dbReference>
<dbReference type="Pfam" id="PF00648">
    <property type="entry name" value="Peptidase_C2"/>
    <property type="match status" value="1"/>
</dbReference>
<evidence type="ECO:0000256" key="3">
    <source>
        <dbReference type="ARBA" id="ARBA00022670"/>
    </source>
</evidence>
<evidence type="ECO:0000256" key="5">
    <source>
        <dbReference type="ARBA" id="ARBA00022737"/>
    </source>
</evidence>
<keyword evidence="7 11" id="KW-0378">Hydrolase</keyword>
<dbReference type="Gene3D" id="4.10.1060.10">
    <property type="entry name" value="Zinc finger, RanBP2-type"/>
    <property type="match status" value="2"/>
</dbReference>
<accession>A0AAD9PYZ5</accession>
<dbReference type="InterPro" id="IPR036443">
    <property type="entry name" value="Znf_RanBP2_sf"/>
</dbReference>
<dbReference type="EMBL" id="JARQWQ010000095">
    <property type="protein sequence ID" value="KAK2551670.1"/>
    <property type="molecule type" value="Genomic_DNA"/>
</dbReference>
<dbReference type="CDD" id="cd00044">
    <property type="entry name" value="CysPc"/>
    <property type="match status" value="1"/>
</dbReference>
<evidence type="ECO:0000256" key="13">
    <source>
        <dbReference type="SAM" id="MobiDB-lite"/>
    </source>
</evidence>
<dbReference type="InterPro" id="IPR022684">
    <property type="entry name" value="Calpain_cysteine_protease"/>
</dbReference>
<dbReference type="PROSITE" id="PS00139">
    <property type="entry name" value="THIOL_PROTEASE_CYS"/>
    <property type="match status" value="1"/>
</dbReference>
<feature type="domain" description="RanBP2-type" evidence="14">
    <location>
        <begin position="180"/>
        <end position="204"/>
    </location>
</feature>
<dbReference type="InterPro" id="IPR038765">
    <property type="entry name" value="Papain-like_cys_pep_sf"/>
</dbReference>
<dbReference type="GO" id="GO:0006508">
    <property type="term" value="P:proteolysis"/>
    <property type="evidence" value="ECO:0007669"/>
    <property type="project" value="UniProtKB-KW"/>
</dbReference>
<feature type="active site" evidence="10 11">
    <location>
        <position position="555"/>
    </location>
</feature>
<protein>
    <submittedName>
        <fullName evidence="16">Calpain-15</fullName>
    </submittedName>
</protein>
<keyword evidence="8 11" id="KW-0788">Thiol protease</keyword>
<dbReference type="AlphaFoldDB" id="A0AAD9PYZ5"/>